<evidence type="ECO:0000313" key="1">
    <source>
        <dbReference type="EMBL" id="UUX35293.1"/>
    </source>
</evidence>
<dbReference type="EMBL" id="CP102453">
    <property type="protein sequence ID" value="UUX35293.1"/>
    <property type="molecule type" value="Genomic_DNA"/>
</dbReference>
<proteinExistence type="predicted"/>
<name>A0ABY5P9Y3_9LACT</name>
<evidence type="ECO:0000313" key="2">
    <source>
        <dbReference type="EMBL" id="UUX35339.1"/>
    </source>
</evidence>
<dbReference type="EMBL" id="CP102453">
    <property type="protein sequence ID" value="UUX35339.1"/>
    <property type="molecule type" value="Genomic_DNA"/>
</dbReference>
<organism evidence="2 3">
    <name type="scientific">Fundicoccus culcitae</name>
    <dbReference type="NCBI Taxonomy" id="2969821"/>
    <lineage>
        <taxon>Bacteria</taxon>
        <taxon>Bacillati</taxon>
        <taxon>Bacillota</taxon>
        <taxon>Bacilli</taxon>
        <taxon>Lactobacillales</taxon>
        <taxon>Aerococcaceae</taxon>
        <taxon>Fundicoccus</taxon>
    </lineage>
</organism>
<dbReference type="Proteomes" id="UP001315967">
    <property type="component" value="Chromosome"/>
</dbReference>
<dbReference type="Pfam" id="PF05717">
    <property type="entry name" value="TnpB_IS66"/>
    <property type="match status" value="1"/>
</dbReference>
<keyword evidence="3" id="KW-1185">Reference proteome</keyword>
<dbReference type="InterPro" id="IPR008878">
    <property type="entry name" value="Transposase_IS66_Orf2"/>
</dbReference>
<sequence>MIVDFKRASNIYLIQGTHHFKRHFDSLVAMVEYEYKMKLDEDSVFLVCGSDNSEFCAFYFDGEGIVSIVKRFDQGSLFWPRSSQGIIKITEQQLDLLLSGYPIEPKVKPSPRKA</sequence>
<evidence type="ECO:0000313" key="3">
    <source>
        <dbReference type="Proteomes" id="UP001315967"/>
    </source>
</evidence>
<accession>A0ABY5P9Y3</accession>
<protein>
    <submittedName>
        <fullName evidence="2">IS66 family insertion sequence element accessory protein TnpB</fullName>
    </submittedName>
</protein>
<dbReference type="NCBIfam" id="NF033819">
    <property type="entry name" value="IS66_TnpB"/>
    <property type="match status" value="1"/>
</dbReference>
<reference evidence="2 3" key="1">
    <citation type="submission" date="2022-08" db="EMBL/GenBank/DDBJ databases">
        <title>Aerococcaceae sp. nov isolated from spoiled eye mask.</title>
        <authorList>
            <person name="Zhou G."/>
            <person name="Xie X.-B."/>
            <person name="Shi Q.-S."/>
            <person name="Wang Y.-S."/>
            <person name="Wen X."/>
            <person name="Peng H."/>
            <person name="Yang X.-J."/>
            <person name="Tao H.-B."/>
            <person name="Huang X.-M."/>
        </authorList>
    </citation>
    <scope>NUCLEOTIDE SEQUENCE [LARGE SCALE GENOMIC DNA]</scope>
    <source>
        <strain evidence="3">DM20194951</strain>
        <strain evidence="2">No. 9</strain>
    </source>
</reference>
<gene>
    <name evidence="2" type="primary">tnpB</name>
    <name evidence="1" type="ORF">NRE15_06520</name>
    <name evidence="2" type="ORF">NRE15_06755</name>
</gene>
<dbReference type="PANTHER" id="PTHR36455:SF1">
    <property type="entry name" value="BLR8292 PROTEIN"/>
    <property type="match status" value="1"/>
</dbReference>
<dbReference type="PANTHER" id="PTHR36455">
    <property type="match status" value="1"/>
</dbReference>
<dbReference type="RefSeq" id="WP_313794782.1">
    <property type="nucleotide sequence ID" value="NZ_CP102453.1"/>
</dbReference>